<evidence type="ECO:0000256" key="4">
    <source>
        <dbReference type="ARBA" id="ARBA00023136"/>
    </source>
</evidence>
<evidence type="ECO:0000256" key="6">
    <source>
        <dbReference type="SAM" id="Phobius"/>
    </source>
</evidence>
<keyword evidence="6" id="KW-1133">Transmembrane helix</keyword>
<sequence length="331" mass="36595">MLKPSSLPANNRVMENTGLEGLISPALFDIPSLQTLILRNNKLSGTLDIASSSELKVIDMQNNNISFYPETPERRNKGIVILVGNPVCEHAEATANYCTVPQANSSGTGPPEKCVPLHCISDQISSPNCKCSYPFRGVLVFKPPFLESRNSTYFEHLEEESLMRLEEEYLMRSLKNSNVPVDSVYVNCPTTGSFGYLESNTIENPDIFGSSLFKGAPYSYFDGKPTVPDKLSRTGSLIGAVAGGASFLLLLLLAGVYAYRQKKRRERPSEQENHFAYLDLKNSDSVPRLKGARCFSFDEITKCTNNFSEANHIGTGGDTEWFIEGCFLLDN</sequence>
<evidence type="ECO:0000313" key="7">
    <source>
        <dbReference type="EMBL" id="KAJ6395000.1"/>
    </source>
</evidence>
<evidence type="ECO:0000313" key="8">
    <source>
        <dbReference type="Proteomes" id="UP001141253"/>
    </source>
</evidence>
<dbReference type="Proteomes" id="UP001141253">
    <property type="component" value="Chromosome 1"/>
</dbReference>
<evidence type="ECO:0000256" key="2">
    <source>
        <dbReference type="ARBA" id="ARBA00022729"/>
    </source>
</evidence>
<evidence type="ECO:0000256" key="3">
    <source>
        <dbReference type="ARBA" id="ARBA00022737"/>
    </source>
</evidence>
<protein>
    <recommendedName>
        <fullName evidence="9">Leucine-rich repeat receptor-like protein kinase</fullName>
    </recommendedName>
</protein>
<comment type="subcellular location">
    <subcellularLocation>
        <location evidence="1">Membrane</location>
    </subcellularLocation>
</comment>
<dbReference type="InterPro" id="IPR032675">
    <property type="entry name" value="LRR_dom_sf"/>
</dbReference>
<evidence type="ECO:0000256" key="1">
    <source>
        <dbReference type="ARBA" id="ARBA00004370"/>
    </source>
</evidence>
<keyword evidence="6" id="KW-0812">Transmembrane</keyword>
<keyword evidence="5" id="KW-0325">Glycoprotein</keyword>
<proteinExistence type="predicted"/>
<evidence type="ECO:0000256" key="5">
    <source>
        <dbReference type="ARBA" id="ARBA00023180"/>
    </source>
</evidence>
<keyword evidence="4 6" id="KW-0472">Membrane</keyword>
<reference evidence="7" key="1">
    <citation type="submission" date="2022-10" db="EMBL/GenBank/DDBJ databases">
        <authorList>
            <person name="Hyden B.L."/>
            <person name="Feng K."/>
            <person name="Yates T."/>
            <person name="Jawdy S."/>
            <person name="Smart L.B."/>
            <person name="Muchero W."/>
        </authorList>
    </citation>
    <scope>NUCLEOTIDE SEQUENCE</scope>
    <source>
        <tissue evidence="7">Shoot tip</tissue>
    </source>
</reference>
<dbReference type="PANTHER" id="PTHR45974:SF266">
    <property type="entry name" value="LEUCINE-RICH REPEAT RECEPTOR PROTEIN KINASE HPCA1"/>
    <property type="match status" value="1"/>
</dbReference>
<accession>A0ABQ9C670</accession>
<dbReference type="PANTHER" id="PTHR45974">
    <property type="entry name" value="RECEPTOR-LIKE PROTEIN 55"/>
    <property type="match status" value="1"/>
</dbReference>
<gene>
    <name evidence="7" type="ORF">OIU77_024084</name>
</gene>
<keyword evidence="8" id="KW-1185">Reference proteome</keyword>
<dbReference type="Gene3D" id="3.80.10.10">
    <property type="entry name" value="Ribonuclease Inhibitor"/>
    <property type="match status" value="1"/>
</dbReference>
<feature type="transmembrane region" description="Helical" evidence="6">
    <location>
        <begin position="237"/>
        <end position="259"/>
    </location>
</feature>
<organism evidence="7 8">
    <name type="scientific">Salix suchowensis</name>
    <dbReference type="NCBI Taxonomy" id="1278906"/>
    <lineage>
        <taxon>Eukaryota</taxon>
        <taxon>Viridiplantae</taxon>
        <taxon>Streptophyta</taxon>
        <taxon>Embryophyta</taxon>
        <taxon>Tracheophyta</taxon>
        <taxon>Spermatophyta</taxon>
        <taxon>Magnoliopsida</taxon>
        <taxon>eudicotyledons</taxon>
        <taxon>Gunneridae</taxon>
        <taxon>Pentapetalae</taxon>
        <taxon>rosids</taxon>
        <taxon>fabids</taxon>
        <taxon>Malpighiales</taxon>
        <taxon>Salicaceae</taxon>
        <taxon>Saliceae</taxon>
        <taxon>Salix</taxon>
    </lineage>
</organism>
<name>A0ABQ9C670_9ROSI</name>
<keyword evidence="3" id="KW-0677">Repeat</keyword>
<dbReference type="SUPFAM" id="SSF52075">
    <property type="entry name" value="Outer arm dynein light chain 1"/>
    <property type="match status" value="1"/>
</dbReference>
<keyword evidence="2" id="KW-0732">Signal</keyword>
<comment type="caution">
    <text evidence="7">The sequence shown here is derived from an EMBL/GenBank/DDBJ whole genome shotgun (WGS) entry which is preliminary data.</text>
</comment>
<reference evidence="7" key="2">
    <citation type="journal article" date="2023" name="Int. J. Mol. Sci.">
        <title>De Novo Assembly and Annotation of 11 Diverse Shrub Willow (Salix) Genomes Reveals Novel Gene Organization in Sex-Linked Regions.</title>
        <authorList>
            <person name="Hyden B."/>
            <person name="Feng K."/>
            <person name="Yates T.B."/>
            <person name="Jawdy S."/>
            <person name="Cereghino C."/>
            <person name="Smart L.B."/>
            <person name="Muchero W."/>
        </authorList>
    </citation>
    <scope>NUCLEOTIDE SEQUENCE</scope>
    <source>
        <tissue evidence="7">Shoot tip</tissue>
    </source>
</reference>
<evidence type="ECO:0008006" key="9">
    <source>
        <dbReference type="Google" id="ProtNLM"/>
    </source>
</evidence>
<dbReference type="EMBL" id="JAPFFI010000005">
    <property type="protein sequence ID" value="KAJ6395000.1"/>
    <property type="molecule type" value="Genomic_DNA"/>
</dbReference>